<dbReference type="Pfam" id="PF01544">
    <property type="entry name" value="CorA"/>
    <property type="match status" value="1"/>
</dbReference>
<evidence type="ECO:0000313" key="13">
    <source>
        <dbReference type="Proteomes" id="UP000243719"/>
    </source>
</evidence>
<name>A0A1H2PUR5_9BURK</name>
<keyword evidence="3" id="KW-0813">Transport</keyword>
<dbReference type="InterPro" id="IPR045861">
    <property type="entry name" value="CorA_cytoplasmic_dom"/>
</dbReference>
<organism evidence="12 13">
    <name type="scientific">Chitinasiproducens palmae</name>
    <dbReference type="NCBI Taxonomy" id="1770053"/>
    <lineage>
        <taxon>Bacteria</taxon>
        <taxon>Pseudomonadati</taxon>
        <taxon>Pseudomonadota</taxon>
        <taxon>Betaproteobacteria</taxon>
        <taxon>Burkholderiales</taxon>
        <taxon>Burkholderiaceae</taxon>
        <taxon>Chitinasiproducens</taxon>
    </lineage>
</organism>
<dbReference type="AlphaFoldDB" id="A0A1H2PUR5"/>
<evidence type="ECO:0000256" key="4">
    <source>
        <dbReference type="ARBA" id="ARBA00022475"/>
    </source>
</evidence>
<dbReference type="GO" id="GO:0000287">
    <property type="term" value="F:magnesium ion binding"/>
    <property type="evidence" value="ECO:0007669"/>
    <property type="project" value="TreeGrafter"/>
</dbReference>
<evidence type="ECO:0000256" key="6">
    <source>
        <dbReference type="ARBA" id="ARBA00022692"/>
    </source>
</evidence>
<keyword evidence="13" id="KW-1185">Reference proteome</keyword>
<sequence>MNEMTGKQVAPEGYIRGFQFIDGKAVALDWATASTLPGEQHAPCWLHLAGTDEHIDAWIDTLEMLPPGVRSFLGGTDKRPRLHVGVGFMYGVIADLELGGEPDIDKDKGALRFFVDQKRLLTVRARALQSTDRLRHAVLDGDAFSDTIDLFASLIGALNEGFAERVNDLGEQLDDIEEAVLDGHHNELRSALGALRRSLVELKRYVDPERTALAQLIGKRLDWAEPRSSEALVQAVQALNGIGGALEALYERAKLMQEEMASLLAENINRKLLVLSIMSALLLPATLVTGVFGMNVAGLPGLHNQHSFWIVTGMMVVLAACTLGVLKKFKLW</sequence>
<keyword evidence="6 11" id="KW-0812">Transmembrane</keyword>
<dbReference type="GO" id="GO:0015087">
    <property type="term" value="F:cobalt ion transmembrane transporter activity"/>
    <property type="evidence" value="ECO:0007669"/>
    <property type="project" value="TreeGrafter"/>
</dbReference>
<gene>
    <name evidence="12" type="ORF">SAMN05216551_11457</name>
</gene>
<keyword evidence="5" id="KW-0997">Cell inner membrane</keyword>
<dbReference type="EMBL" id="FNLO01000014">
    <property type="protein sequence ID" value="SDV50957.1"/>
    <property type="molecule type" value="Genomic_DNA"/>
</dbReference>
<evidence type="ECO:0000313" key="12">
    <source>
        <dbReference type="EMBL" id="SDV50957.1"/>
    </source>
</evidence>
<dbReference type="SUPFAM" id="SSF143865">
    <property type="entry name" value="CorA soluble domain-like"/>
    <property type="match status" value="1"/>
</dbReference>
<evidence type="ECO:0000256" key="1">
    <source>
        <dbReference type="ARBA" id="ARBA00004651"/>
    </source>
</evidence>
<dbReference type="OrthoDB" id="9803416at2"/>
<dbReference type="InterPro" id="IPR002523">
    <property type="entry name" value="MgTranspt_CorA/ZnTranspt_ZntB"/>
</dbReference>
<dbReference type="InterPro" id="IPR045863">
    <property type="entry name" value="CorA_TM1_TM2"/>
</dbReference>
<evidence type="ECO:0000256" key="8">
    <source>
        <dbReference type="ARBA" id="ARBA00022989"/>
    </source>
</evidence>
<feature type="transmembrane region" description="Helical" evidence="11">
    <location>
        <begin position="272"/>
        <end position="294"/>
    </location>
</feature>
<comment type="subcellular location">
    <subcellularLocation>
        <location evidence="1">Cell membrane</location>
        <topology evidence="1">Multi-pass membrane protein</topology>
    </subcellularLocation>
</comment>
<evidence type="ECO:0000256" key="9">
    <source>
        <dbReference type="ARBA" id="ARBA00023065"/>
    </source>
</evidence>
<keyword evidence="7" id="KW-0862">Zinc</keyword>
<evidence type="ECO:0000256" key="10">
    <source>
        <dbReference type="ARBA" id="ARBA00023136"/>
    </source>
</evidence>
<comment type="similarity">
    <text evidence="2">Belongs to the CorA metal ion transporter (MIT) (TC 1.A.35) family.</text>
</comment>
<keyword evidence="10 11" id="KW-0472">Membrane</keyword>
<evidence type="ECO:0000256" key="7">
    <source>
        <dbReference type="ARBA" id="ARBA00022833"/>
    </source>
</evidence>
<reference evidence="13" key="1">
    <citation type="submission" date="2016-09" db="EMBL/GenBank/DDBJ databases">
        <authorList>
            <person name="Varghese N."/>
            <person name="Submissions S."/>
        </authorList>
    </citation>
    <scope>NUCLEOTIDE SEQUENCE [LARGE SCALE GENOMIC DNA]</scope>
    <source>
        <strain evidence="13">JS23</strain>
    </source>
</reference>
<dbReference type="GO" id="GO:0015095">
    <property type="term" value="F:magnesium ion transmembrane transporter activity"/>
    <property type="evidence" value="ECO:0007669"/>
    <property type="project" value="TreeGrafter"/>
</dbReference>
<evidence type="ECO:0000256" key="11">
    <source>
        <dbReference type="SAM" id="Phobius"/>
    </source>
</evidence>
<dbReference type="GO" id="GO:0005886">
    <property type="term" value="C:plasma membrane"/>
    <property type="evidence" value="ECO:0007669"/>
    <property type="project" value="UniProtKB-SubCell"/>
</dbReference>
<dbReference type="Gene3D" id="3.30.460.20">
    <property type="entry name" value="CorA soluble domain-like"/>
    <property type="match status" value="1"/>
</dbReference>
<evidence type="ECO:0000256" key="5">
    <source>
        <dbReference type="ARBA" id="ARBA00022519"/>
    </source>
</evidence>
<feature type="transmembrane region" description="Helical" evidence="11">
    <location>
        <begin position="306"/>
        <end position="326"/>
    </location>
</feature>
<keyword evidence="4" id="KW-1003">Cell membrane</keyword>
<dbReference type="Proteomes" id="UP000243719">
    <property type="component" value="Unassembled WGS sequence"/>
</dbReference>
<keyword evidence="8 11" id="KW-1133">Transmembrane helix</keyword>
<dbReference type="Gene3D" id="1.20.58.340">
    <property type="entry name" value="Magnesium transport protein CorA, transmembrane region"/>
    <property type="match status" value="2"/>
</dbReference>
<dbReference type="STRING" id="1770053.SAMN05216551_11457"/>
<protein>
    <submittedName>
        <fullName evidence="12">Zinc transporter</fullName>
    </submittedName>
</protein>
<dbReference type="GO" id="GO:0050897">
    <property type="term" value="F:cobalt ion binding"/>
    <property type="evidence" value="ECO:0007669"/>
    <property type="project" value="TreeGrafter"/>
</dbReference>
<dbReference type="RefSeq" id="WP_091912305.1">
    <property type="nucleotide sequence ID" value="NZ_FNLO01000014.1"/>
</dbReference>
<accession>A0A1H2PUR5</accession>
<proteinExistence type="inferred from homology"/>
<dbReference type="PANTHER" id="PTHR46494">
    <property type="entry name" value="CORA FAMILY METAL ION TRANSPORTER (EUROFUNG)"/>
    <property type="match status" value="1"/>
</dbReference>
<evidence type="ECO:0000256" key="3">
    <source>
        <dbReference type="ARBA" id="ARBA00022448"/>
    </source>
</evidence>
<dbReference type="PANTHER" id="PTHR46494:SF3">
    <property type="entry name" value="ZINC TRANSPORT PROTEIN ZNTB"/>
    <property type="match status" value="1"/>
</dbReference>
<dbReference type="SUPFAM" id="SSF144083">
    <property type="entry name" value="Magnesium transport protein CorA, transmembrane region"/>
    <property type="match status" value="1"/>
</dbReference>
<evidence type="ECO:0000256" key="2">
    <source>
        <dbReference type="ARBA" id="ARBA00009765"/>
    </source>
</evidence>
<keyword evidence="9" id="KW-0406">Ion transport</keyword>